<accession>A0ABV2D288</accession>
<gene>
    <name evidence="2" type="ORF">ABVV53_11070</name>
</gene>
<dbReference type="SUPFAM" id="SSF141371">
    <property type="entry name" value="PilZ domain-like"/>
    <property type="match status" value="1"/>
</dbReference>
<dbReference type="RefSeq" id="WP_353984484.1">
    <property type="nucleotide sequence ID" value="NZ_JBEWLY010000017.1"/>
</dbReference>
<dbReference type="InterPro" id="IPR009875">
    <property type="entry name" value="PilZ_domain"/>
</dbReference>
<dbReference type="Proteomes" id="UP001548713">
    <property type="component" value="Unassembled WGS sequence"/>
</dbReference>
<keyword evidence="3" id="KW-1185">Reference proteome</keyword>
<reference evidence="2 3" key="1">
    <citation type="submission" date="2024-07" db="EMBL/GenBank/DDBJ databases">
        <title>Novosphingobium kalidii RD2P27.</title>
        <authorList>
            <person name="Sun J.-Q."/>
        </authorList>
    </citation>
    <scope>NUCLEOTIDE SEQUENCE [LARGE SCALE GENOMIC DNA]</scope>
    <source>
        <strain evidence="2 3">RD2P27</strain>
    </source>
</reference>
<organism evidence="2 3">
    <name type="scientific">Novosphingobium kalidii</name>
    <dbReference type="NCBI Taxonomy" id="3230299"/>
    <lineage>
        <taxon>Bacteria</taxon>
        <taxon>Pseudomonadati</taxon>
        <taxon>Pseudomonadota</taxon>
        <taxon>Alphaproteobacteria</taxon>
        <taxon>Sphingomonadales</taxon>
        <taxon>Sphingomonadaceae</taxon>
        <taxon>Novosphingobium</taxon>
    </lineage>
</organism>
<dbReference type="Pfam" id="PF07238">
    <property type="entry name" value="PilZ"/>
    <property type="match status" value="1"/>
</dbReference>
<feature type="domain" description="PilZ" evidence="1">
    <location>
        <begin position="19"/>
        <end position="103"/>
    </location>
</feature>
<protein>
    <submittedName>
        <fullName evidence="2">PilZ domain-containing protein</fullName>
    </submittedName>
</protein>
<evidence type="ECO:0000259" key="1">
    <source>
        <dbReference type="Pfam" id="PF07238"/>
    </source>
</evidence>
<comment type="caution">
    <text evidence="2">The sequence shown here is derived from an EMBL/GenBank/DDBJ whole genome shotgun (WGS) entry which is preliminary data.</text>
</comment>
<dbReference type="EMBL" id="JBEWLY010000017">
    <property type="protein sequence ID" value="MET1755993.1"/>
    <property type="molecule type" value="Genomic_DNA"/>
</dbReference>
<evidence type="ECO:0000313" key="3">
    <source>
        <dbReference type="Proteomes" id="UP001548713"/>
    </source>
</evidence>
<name>A0ABV2D288_9SPHN</name>
<proteinExistence type="predicted"/>
<sequence length="108" mass="11869">MKHEPFDPRSAAELAPRVPRAGITLICEVRQGSRPWAPARLEDLSPGGFRIARLPGARTELPLRIRIPGMQLLSAQIRWTRDAAVGCAFAEPLHVAVFDHIVRNADAA</sequence>
<evidence type="ECO:0000313" key="2">
    <source>
        <dbReference type="EMBL" id="MET1755993.1"/>
    </source>
</evidence>